<dbReference type="InterPro" id="IPR017871">
    <property type="entry name" value="ABC_transporter-like_CS"/>
</dbReference>
<accession>A0A2A9DQR1</accession>
<dbReference type="GO" id="GO:0005886">
    <property type="term" value="C:plasma membrane"/>
    <property type="evidence" value="ECO:0007669"/>
    <property type="project" value="UniProtKB-SubCell"/>
</dbReference>
<feature type="domain" description="ABC transporter" evidence="10">
    <location>
        <begin position="6"/>
        <end position="242"/>
    </location>
</feature>
<dbReference type="InterPro" id="IPR027417">
    <property type="entry name" value="P-loop_NTPase"/>
</dbReference>
<evidence type="ECO:0000313" key="12">
    <source>
        <dbReference type="Proteomes" id="UP000221653"/>
    </source>
</evidence>
<dbReference type="GO" id="GO:0016887">
    <property type="term" value="F:ATP hydrolysis activity"/>
    <property type="evidence" value="ECO:0007669"/>
    <property type="project" value="InterPro"/>
</dbReference>
<dbReference type="CDD" id="cd03214">
    <property type="entry name" value="ABC_Iron-Siderophores_B12_Hemin"/>
    <property type="match status" value="1"/>
</dbReference>
<proteinExistence type="predicted"/>
<name>A0A2A9DQR1_9CORY</name>
<dbReference type="InterPro" id="IPR003439">
    <property type="entry name" value="ABC_transporter-like_ATP-bd"/>
</dbReference>
<dbReference type="FunFam" id="3.40.50.300:FF:000134">
    <property type="entry name" value="Iron-enterobactin ABC transporter ATP-binding protein"/>
    <property type="match status" value="1"/>
</dbReference>
<comment type="subcellular location">
    <subcellularLocation>
        <location evidence="1">Cell membrane</location>
        <topology evidence="1">Peripheral membrane protein</topology>
    </subcellularLocation>
</comment>
<dbReference type="PROSITE" id="PS50893">
    <property type="entry name" value="ABC_TRANSPORTER_2"/>
    <property type="match status" value="1"/>
</dbReference>
<evidence type="ECO:0000256" key="9">
    <source>
        <dbReference type="ARBA" id="ARBA00023136"/>
    </source>
</evidence>
<evidence type="ECO:0000313" key="11">
    <source>
        <dbReference type="EMBL" id="PFG28259.1"/>
    </source>
</evidence>
<dbReference type="AlphaFoldDB" id="A0A2A9DQR1"/>
<evidence type="ECO:0000256" key="6">
    <source>
        <dbReference type="ARBA" id="ARBA00022840"/>
    </source>
</evidence>
<dbReference type="Pfam" id="PF00005">
    <property type="entry name" value="ABC_tran"/>
    <property type="match status" value="1"/>
</dbReference>
<dbReference type="PANTHER" id="PTHR42771:SF2">
    <property type="entry name" value="IRON(3+)-HYDROXAMATE IMPORT ATP-BINDING PROTEIN FHUC"/>
    <property type="match status" value="1"/>
</dbReference>
<organism evidence="11 12">
    <name type="scientific">Corynebacterium renale</name>
    <dbReference type="NCBI Taxonomy" id="1724"/>
    <lineage>
        <taxon>Bacteria</taxon>
        <taxon>Bacillati</taxon>
        <taxon>Actinomycetota</taxon>
        <taxon>Actinomycetes</taxon>
        <taxon>Mycobacteriales</taxon>
        <taxon>Corynebacteriaceae</taxon>
        <taxon>Corynebacterium</taxon>
    </lineage>
</organism>
<dbReference type="PROSITE" id="PS00211">
    <property type="entry name" value="ABC_TRANSPORTER_1"/>
    <property type="match status" value="1"/>
</dbReference>
<sequence>MSQPVLEVHNVAAGYDKGPDILHGVSVKAYAGTVTTLIGPNGCGKSTLLKTMSHLLSPRSGEVTIHGEPLHSLNAREAALRIALLPQHPMAPEGLTVGELIARGRHPHRGRFQGLSQADKHAIENSCTATDVAALLQNDIAALSGGQRQRVWLAMTLAQDTPVLLLDEPTTFLDPAHAIEMLGLARDQARNGKAVVMVLHDLMMAGQYSDHLVVMKSGTVIAEGHPDEALNPQVLEETYGLDADVWEDPKGQGPVIVPRGVVRRQD</sequence>
<evidence type="ECO:0000256" key="8">
    <source>
        <dbReference type="ARBA" id="ARBA00023065"/>
    </source>
</evidence>
<keyword evidence="12" id="KW-1185">Reference proteome</keyword>
<keyword evidence="9" id="KW-0472">Membrane</keyword>
<gene>
    <name evidence="11" type="ORF">ATK06_1362</name>
</gene>
<evidence type="ECO:0000256" key="5">
    <source>
        <dbReference type="ARBA" id="ARBA00022741"/>
    </source>
</evidence>
<keyword evidence="7" id="KW-0408">Iron</keyword>
<keyword evidence="8" id="KW-0406">Ion transport</keyword>
<dbReference type="Proteomes" id="UP000221653">
    <property type="component" value="Unassembled WGS sequence"/>
</dbReference>
<evidence type="ECO:0000259" key="10">
    <source>
        <dbReference type="PROSITE" id="PS50893"/>
    </source>
</evidence>
<keyword evidence="6 11" id="KW-0067">ATP-binding</keyword>
<dbReference type="Gene3D" id="3.40.50.300">
    <property type="entry name" value="P-loop containing nucleotide triphosphate hydrolases"/>
    <property type="match status" value="1"/>
</dbReference>
<dbReference type="SUPFAM" id="SSF52540">
    <property type="entry name" value="P-loop containing nucleoside triphosphate hydrolases"/>
    <property type="match status" value="1"/>
</dbReference>
<dbReference type="STRING" id="1724.GCA_001044175_01366"/>
<dbReference type="GO" id="GO:0005524">
    <property type="term" value="F:ATP binding"/>
    <property type="evidence" value="ECO:0007669"/>
    <property type="project" value="UniProtKB-KW"/>
</dbReference>
<evidence type="ECO:0000256" key="7">
    <source>
        <dbReference type="ARBA" id="ARBA00023004"/>
    </source>
</evidence>
<evidence type="ECO:0000256" key="1">
    <source>
        <dbReference type="ARBA" id="ARBA00004202"/>
    </source>
</evidence>
<keyword evidence="4" id="KW-0410">Iron transport</keyword>
<dbReference type="EMBL" id="PDJF01000001">
    <property type="protein sequence ID" value="PFG28259.1"/>
    <property type="molecule type" value="Genomic_DNA"/>
</dbReference>
<protein>
    <submittedName>
        <fullName evidence="11">Iron complex transport system ATP-binding protein</fullName>
    </submittedName>
</protein>
<evidence type="ECO:0000256" key="4">
    <source>
        <dbReference type="ARBA" id="ARBA00022496"/>
    </source>
</evidence>
<comment type="caution">
    <text evidence="11">The sequence shown here is derived from an EMBL/GenBank/DDBJ whole genome shotgun (WGS) entry which is preliminary data.</text>
</comment>
<dbReference type="GO" id="GO:0006826">
    <property type="term" value="P:iron ion transport"/>
    <property type="evidence" value="ECO:0007669"/>
    <property type="project" value="UniProtKB-KW"/>
</dbReference>
<keyword evidence="3" id="KW-1003">Cell membrane</keyword>
<dbReference type="InterPro" id="IPR051535">
    <property type="entry name" value="Siderophore_ABC-ATPase"/>
</dbReference>
<dbReference type="InterPro" id="IPR003593">
    <property type="entry name" value="AAA+_ATPase"/>
</dbReference>
<evidence type="ECO:0000256" key="3">
    <source>
        <dbReference type="ARBA" id="ARBA00022475"/>
    </source>
</evidence>
<evidence type="ECO:0000256" key="2">
    <source>
        <dbReference type="ARBA" id="ARBA00022448"/>
    </source>
</evidence>
<keyword evidence="5" id="KW-0547">Nucleotide-binding</keyword>
<dbReference type="PANTHER" id="PTHR42771">
    <property type="entry name" value="IRON(3+)-HYDROXAMATE IMPORT ATP-BINDING PROTEIN FHUC"/>
    <property type="match status" value="1"/>
</dbReference>
<keyword evidence="2" id="KW-0813">Transport</keyword>
<dbReference type="RefSeq" id="WP_048379551.1">
    <property type="nucleotide sequence ID" value="NZ_LDYE01000003.1"/>
</dbReference>
<dbReference type="OrthoDB" id="3579586at2"/>
<reference evidence="11 12" key="1">
    <citation type="submission" date="2017-10" db="EMBL/GenBank/DDBJ databases">
        <title>Sequencing the genomes of 1000 actinobacteria strains.</title>
        <authorList>
            <person name="Klenk H.-P."/>
        </authorList>
    </citation>
    <scope>NUCLEOTIDE SEQUENCE [LARGE SCALE GENOMIC DNA]</scope>
    <source>
        <strain evidence="11 12">DSM 20688</strain>
    </source>
</reference>
<dbReference type="SMART" id="SM00382">
    <property type="entry name" value="AAA"/>
    <property type="match status" value="1"/>
</dbReference>